<protein>
    <submittedName>
        <fullName evidence="2">ROK family protein</fullName>
    </submittedName>
</protein>
<comment type="similarity">
    <text evidence="1">Belongs to the ROK (NagC/XylR) family.</text>
</comment>
<dbReference type="InterPro" id="IPR000600">
    <property type="entry name" value="ROK"/>
</dbReference>
<sequence>MSSTGVVPAALQVGSTPAAAVLHAIRVSGPVTRDHLSAATALSPATINRQVAALARAGLIVDRPDLVDPGGIGRPKHPLTIDRDTLCVAGMHIGARRTLLAIADLGGRTLYSHAVLTPRDEAAVGDLCDQLRALADRFSGRRLLWGGVAAGGVVDAATGCIDHPVLGWQRVPVGQMLASALGVPVSVGEHVQAMAAAELLLSSPQEIVGTGLFFYARETVGMAMSVDGKVLMPRRGAGSIAHLPVVAPRLAPWERPVLQDVIGRAAAQQAARRLGVEENASVIVDERADVLGGVVATLRDVLNPDGIIVAGDAFAAHPHGLAPVQAAFDAATTIARPLEISPSQFGLRVQESAAVVMALSVIYADPVAATTDHPSPTVGA</sequence>
<gene>
    <name evidence="2" type="ORF">GIY30_21680</name>
</gene>
<name>A0A6L7GV82_9ACTN</name>
<dbReference type="PANTHER" id="PTHR18964">
    <property type="entry name" value="ROK (REPRESSOR, ORF, KINASE) FAMILY"/>
    <property type="match status" value="1"/>
</dbReference>
<evidence type="ECO:0000256" key="1">
    <source>
        <dbReference type="ARBA" id="ARBA00006479"/>
    </source>
</evidence>
<dbReference type="InterPro" id="IPR036390">
    <property type="entry name" value="WH_DNA-bd_sf"/>
</dbReference>
<dbReference type="Gene3D" id="3.30.420.40">
    <property type="match status" value="2"/>
</dbReference>
<evidence type="ECO:0000313" key="2">
    <source>
        <dbReference type="EMBL" id="MXP23954.1"/>
    </source>
</evidence>
<organism evidence="2 3">
    <name type="scientific">Gordonia mangrovi</name>
    <dbReference type="NCBI Taxonomy" id="2665643"/>
    <lineage>
        <taxon>Bacteria</taxon>
        <taxon>Bacillati</taxon>
        <taxon>Actinomycetota</taxon>
        <taxon>Actinomycetes</taxon>
        <taxon>Mycobacteriales</taxon>
        <taxon>Gordoniaceae</taxon>
        <taxon>Gordonia</taxon>
    </lineage>
</organism>
<keyword evidence="3" id="KW-1185">Reference proteome</keyword>
<dbReference type="AlphaFoldDB" id="A0A6L7GV82"/>
<accession>A0A6L7GV82</accession>
<proteinExistence type="inferred from homology"/>
<dbReference type="Pfam" id="PF00480">
    <property type="entry name" value="ROK"/>
    <property type="match status" value="1"/>
</dbReference>
<evidence type="ECO:0000313" key="3">
    <source>
        <dbReference type="Proteomes" id="UP000475545"/>
    </source>
</evidence>
<dbReference type="EMBL" id="WMBR01000007">
    <property type="protein sequence ID" value="MXP23954.1"/>
    <property type="molecule type" value="Genomic_DNA"/>
</dbReference>
<dbReference type="InterPro" id="IPR043129">
    <property type="entry name" value="ATPase_NBD"/>
</dbReference>
<reference evidence="2 3" key="1">
    <citation type="submission" date="2019-11" db="EMBL/GenBank/DDBJ databases">
        <title>Gordonia sp. nov., a novel actinobacterium isolated from mangrove soil in Hainan.</title>
        <authorList>
            <person name="Huang X."/>
            <person name="Xie Y."/>
            <person name="Chu X."/>
            <person name="Xiao K."/>
        </authorList>
    </citation>
    <scope>NUCLEOTIDE SEQUENCE [LARGE SCALE GENOMIC DNA]</scope>
    <source>
        <strain evidence="2 3">HNM0687</strain>
    </source>
</reference>
<dbReference type="SUPFAM" id="SSF46785">
    <property type="entry name" value="Winged helix' DNA-binding domain"/>
    <property type="match status" value="1"/>
</dbReference>
<comment type="caution">
    <text evidence="2">The sequence shown here is derived from an EMBL/GenBank/DDBJ whole genome shotgun (WGS) entry which is preliminary data.</text>
</comment>
<dbReference type="Proteomes" id="UP000475545">
    <property type="component" value="Unassembled WGS sequence"/>
</dbReference>
<dbReference type="SUPFAM" id="SSF53067">
    <property type="entry name" value="Actin-like ATPase domain"/>
    <property type="match status" value="1"/>
</dbReference>
<dbReference type="CDD" id="cd23763">
    <property type="entry name" value="ASKHA_ATPase_ROK"/>
    <property type="match status" value="1"/>
</dbReference>
<dbReference type="PANTHER" id="PTHR18964:SF149">
    <property type="entry name" value="BIFUNCTIONAL UDP-N-ACETYLGLUCOSAMINE 2-EPIMERASE_N-ACETYLMANNOSAMINE KINASE"/>
    <property type="match status" value="1"/>
</dbReference>
<dbReference type="Gene3D" id="1.10.10.10">
    <property type="entry name" value="Winged helix-like DNA-binding domain superfamily/Winged helix DNA-binding domain"/>
    <property type="match status" value="1"/>
</dbReference>
<dbReference type="InterPro" id="IPR036388">
    <property type="entry name" value="WH-like_DNA-bd_sf"/>
</dbReference>
<dbReference type="RefSeq" id="WP_160904139.1">
    <property type="nucleotide sequence ID" value="NZ_CP102850.1"/>
</dbReference>